<comment type="caution">
    <text evidence="2">The sequence shown here is derived from an EMBL/GenBank/DDBJ whole genome shotgun (WGS) entry which is preliminary data.</text>
</comment>
<evidence type="ECO:0000256" key="1">
    <source>
        <dbReference type="SAM" id="Phobius"/>
    </source>
</evidence>
<organism evidence="2 3">
    <name type="scientific">Steinernema carpocapsae</name>
    <name type="common">Entomopathogenic nematode</name>
    <dbReference type="NCBI Taxonomy" id="34508"/>
    <lineage>
        <taxon>Eukaryota</taxon>
        <taxon>Metazoa</taxon>
        <taxon>Ecdysozoa</taxon>
        <taxon>Nematoda</taxon>
        <taxon>Chromadorea</taxon>
        <taxon>Rhabditida</taxon>
        <taxon>Tylenchina</taxon>
        <taxon>Panagrolaimomorpha</taxon>
        <taxon>Strongyloidoidea</taxon>
        <taxon>Steinernematidae</taxon>
        <taxon>Steinernema</taxon>
    </lineage>
</organism>
<gene>
    <name evidence="2" type="ORF">L596_015778</name>
</gene>
<protein>
    <submittedName>
        <fullName evidence="2">Uncharacterized protein</fullName>
    </submittedName>
</protein>
<sequence length="86" mass="9554">MNCRVDRSPRKGRLQKLLAVQSCSRKGQQRSWTTSKLCIPTILTAGILSAIFFELPFPPSSPVKSSEEAKNGCATRFRATGHQKFT</sequence>
<keyword evidence="3" id="KW-1185">Reference proteome</keyword>
<name>A0A4U5NGZ3_STECR</name>
<dbReference type="AlphaFoldDB" id="A0A4U5NGZ3"/>
<reference evidence="2 3" key="1">
    <citation type="journal article" date="2015" name="Genome Biol.">
        <title>Comparative genomics of Steinernema reveals deeply conserved gene regulatory networks.</title>
        <authorList>
            <person name="Dillman A.R."/>
            <person name="Macchietto M."/>
            <person name="Porter C.F."/>
            <person name="Rogers A."/>
            <person name="Williams B."/>
            <person name="Antoshechkin I."/>
            <person name="Lee M.M."/>
            <person name="Goodwin Z."/>
            <person name="Lu X."/>
            <person name="Lewis E.E."/>
            <person name="Goodrich-Blair H."/>
            <person name="Stock S.P."/>
            <person name="Adams B.J."/>
            <person name="Sternberg P.W."/>
            <person name="Mortazavi A."/>
        </authorList>
    </citation>
    <scope>NUCLEOTIDE SEQUENCE [LARGE SCALE GENOMIC DNA]</scope>
    <source>
        <strain evidence="2 3">ALL</strain>
    </source>
</reference>
<dbReference type="EMBL" id="AZBU02000004">
    <property type="protein sequence ID" value="TKR81990.1"/>
    <property type="molecule type" value="Genomic_DNA"/>
</dbReference>
<proteinExistence type="predicted"/>
<dbReference type="Proteomes" id="UP000298663">
    <property type="component" value="Unassembled WGS sequence"/>
</dbReference>
<evidence type="ECO:0000313" key="2">
    <source>
        <dbReference type="EMBL" id="TKR81990.1"/>
    </source>
</evidence>
<keyword evidence="1" id="KW-0472">Membrane</keyword>
<feature type="transmembrane region" description="Helical" evidence="1">
    <location>
        <begin position="37"/>
        <end position="57"/>
    </location>
</feature>
<accession>A0A4U5NGZ3</accession>
<keyword evidence="1" id="KW-1133">Transmembrane helix</keyword>
<keyword evidence="1" id="KW-0812">Transmembrane</keyword>
<reference evidence="2 3" key="2">
    <citation type="journal article" date="2019" name="G3 (Bethesda)">
        <title>Hybrid Assembly of the Genome of the Entomopathogenic Nematode Steinernema carpocapsae Identifies the X-Chromosome.</title>
        <authorList>
            <person name="Serra L."/>
            <person name="Macchietto M."/>
            <person name="Macias-Munoz A."/>
            <person name="McGill C.J."/>
            <person name="Rodriguez I.M."/>
            <person name="Rodriguez B."/>
            <person name="Murad R."/>
            <person name="Mortazavi A."/>
        </authorList>
    </citation>
    <scope>NUCLEOTIDE SEQUENCE [LARGE SCALE GENOMIC DNA]</scope>
    <source>
        <strain evidence="2 3">ALL</strain>
    </source>
</reference>
<evidence type="ECO:0000313" key="3">
    <source>
        <dbReference type="Proteomes" id="UP000298663"/>
    </source>
</evidence>